<dbReference type="GO" id="GO:0003779">
    <property type="term" value="F:actin binding"/>
    <property type="evidence" value="ECO:0007669"/>
    <property type="project" value="InterPro"/>
</dbReference>
<protein>
    <recommendedName>
        <fullName evidence="1">Adenylate cyclase-associated CAP C-terminal domain-containing protein</fullName>
    </recommendedName>
</protein>
<dbReference type="EMBL" id="ML005736">
    <property type="protein sequence ID" value="RKP17644.1"/>
    <property type="molecule type" value="Genomic_DNA"/>
</dbReference>
<dbReference type="Pfam" id="PF08603">
    <property type="entry name" value="CAP_C"/>
    <property type="match status" value="1"/>
</dbReference>
<evidence type="ECO:0000259" key="1">
    <source>
        <dbReference type="Pfam" id="PF08603"/>
    </source>
</evidence>
<dbReference type="PANTHER" id="PTHR33747">
    <property type="entry name" value="UPF0225 PROTEIN SCO1677"/>
    <property type="match status" value="1"/>
</dbReference>
<keyword evidence="4" id="KW-1185">Reference proteome</keyword>
<proteinExistence type="predicted"/>
<dbReference type="InterPro" id="IPR036223">
    <property type="entry name" value="CAP_C_sf"/>
</dbReference>
<evidence type="ECO:0000313" key="3">
    <source>
        <dbReference type="EMBL" id="RKP17644.1"/>
    </source>
</evidence>
<gene>
    <name evidence="2" type="ORF">O9G_004722</name>
    <name evidence="3" type="ORF">ROZALSC1DRAFT_30581</name>
</gene>
<organism evidence="2 4">
    <name type="scientific">Rozella allomycis (strain CSF55)</name>
    <dbReference type="NCBI Taxonomy" id="988480"/>
    <lineage>
        <taxon>Eukaryota</taxon>
        <taxon>Fungi</taxon>
        <taxon>Fungi incertae sedis</taxon>
        <taxon>Cryptomycota</taxon>
        <taxon>Cryptomycota incertae sedis</taxon>
        <taxon>Rozella</taxon>
    </lineage>
</organism>
<dbReference type="Pfam" id="PF02810">
    <property type="entry name" value="SEC-C"/>
    <property type="match status" value="1"/>
</dbReference>
<name>A0A075APA8_ROZAC</name>
<dbReference type="InterPro" id="IPR013912">
    <property type="entry name" value="Adenylate_cyclase-assoc_CAP_C"/>
</dbReference>
<dbReference type="InterPro" id="IPR016098">
    <property type="entry name" value="CAP/MinC_C"/>
</dbReference>
<evidence type="ECO:0000313" key="5">
    <source>
        <dbReference type="Proteomes" id="UP000281549"/>
    </source>
</evidence>
<accession>A0A075APA8</accession>
<dbReference type="PANTHER" id="PTHR33747:SF1">
    <property type="entry name" value="ADENYLATE CYCLASE-ASSOCIATED CAP C-TERMINAL DOMAIN-CONTAINING PROTEIN"/>
    <property type="match status" value="1"/>
</dbReference>
<dbReference type="Proteomes" id="UP000030755">
    <property type="component" value="Unassembled WGS sequence"/>
</dbReference>
<dbReference type="Proteomes" id="UP000281549">
    <property type="component" value="Unassembled WGS sequence"/>
</dbReference>
<dbReference type="Gene3D" id="2.160.20.70">
    <property type="match status" value="1"/>
</dbReference>
<evidence type="ECO:0000313" key="2">
    <source>
        <dbReference type="EMBL" id="EPZ31899.1"/>
    </source>
</evidence>
<dbReference type="OMA" id="GYPTTER"/>
<dbReference type="EMBL" id="KE561203">
    <property type="protein sequence ID" value="EPZ31899.1"/>
    <property type="molecule type" value="Genomic_DNA"/>
</dbReference>
<dbReference type="AlphaFoldDB" id="A0A075APA8"/>
<dbReference type="HOGENOM" id="CLU_1094807_0_0_1"/>
<dbReference type="SUPFAM" id="SSF69340">
    <property type="entry name" value="C-terminal domain of adenylylcyclase associated protein"/>
    <property type="match status" value="1"/>
</dbReference>
<reference evidence="3" key="3">
    <citation type="submission" date="2018-08" db="EMBL/GenBank/DDBJ databases">
        <title>Leveraging single-cell genomics to expand the Fungal Tree of Life.</title>
        <authorList>
            <consortium name="DOE Joint Genome Institute"/>
            <person name="Ahrendt S.R."/>
            <person name="Quandt C.A."/>
            <person name="Ciobanu D."/>
            <person name="Clum A."/>
            <person name="Salamov A."/>
            <person name="Andreopoulos B."/>
            <person name="Cheng J.-F."/>
            <person name="Woyke T."/>
            <person name="Pelin A."/>
            <person name="Henrissat B."/>
            <person name="Reynolds N."/>
            <person name="Benny G.L."/>
            <person name="Smith M.E."/>
            <person name="James T.Y."/>
            <person name="Grigoriev I.V."/>
        </authorList>
    </citation>
    <scope>NUCLEOTIDE SEQUENCE</scope>
    <source>
        <strain evidence="3">CSF55</strain>
    </source>
</reference>
<feature type="domain" description="Adenylate cyclase-associated CAP C-terminal" evidence="1">
    <location>
        <begin position="39"/>
        <end position="143"/>
    </location>
</feature>
<sequence length="254" mass="28946">MVAVENQTRDMNANIGSGLPGQSKVTTFPVTNEYNVCKVINDTTLNTLLFFRGCKDCEYTIDNYTTKIMVQECNNLKIHVKGKIMTSVIEIWKCDTVDIDIHTKTLTLQLDLSSNINIVYDTKEHYQALIWAGCENVQLGFNDYKVEDADDGLFKTGLVQMRELFPSVLDDVDQFIVRFIKGKLRLERVVRLQNGYPTTEREAREFDQRQEEALRKLAEQSGIKIKPKPTKTVGRNDPCICGSVRKYKKCCGAV</sequence>
<dbReference type="OrthoDB" id="2522835at2759"/>
<dbReference type="Gene3D" id="3.10.450.50">
    <property type="match status" value="1"/>
</dbReference>
<evidence type="ECO:0000313" key="4">
    <source>
        <dbReference type="Proteomes" id="UP000030755"/>
    </source>
</evidence>
<dbReference type="InterPro" id="IPR004027">
    <property type="entry name" value="SEC_C_motif"/>
</dbReference>
<dbReference type="SUPFAM" id="SSF103642">
    <property type="entry name" value="Sec-C motif"/>
    <property type="match status" value="1"/>
</dbReference>
<dbReference type="GO" id="GO:0007010">
    <property type="term" value="P:cytoskeleton organization"/>
    <property type="evidence" value="ECO:0007669"/>
    <property type="project" value="InterPro"/>
</dbReference>
<reference evidence="2 4" key="1">
    <citation type="journal article" date="2013" name="Curr. Biol.">
        <title>Shared signatures of parasitism and phylogenomics unite Cryptomycota and microsporidia.</title>
        <authorList>
            <person name="James T.Y."/>
            <person name="Pelin A."/>
            <person name="Bonen L."/>
            <person name="Ahrendt S."/>
            <person name="Sain D."/>
            <person name="Corradi N."/>
            <person name="Stajich J.E."/>
        </authorList>
    </citation>
    <scope>NUCLEOTIDE SEQUENCE [LARGE SCALE GENOMIC DNA]</scope>
    <source>
        <strain evidence="2 4">CSF55</strain>
        <strain evidence="2 4">CSF55</strain>
    </source>
</reference>
<reference evidence="5" key="2">
    <citation type="journal article" date="2018" name="Nat. Microbiol.">
        <title>Leveraging single-cell genomics to expand the fungal tree of life.</title>
        <authorList>
            <person name="Ahrendt S.R."/>
            <person name="Quandt C.A."/>
            <person name="Ciobanu D."/>
            <person name="Clum A."/>
            <person name="Salamov A."/>
            <person name="Andreopoulos B."/>
            <person name="Cheng J.F."/>
            <person name="Woyke T."/>
            <person name="Pelin A."/>
            <person name="Henrissat B."/>
            <person name="Reynolds N.K."/>
            <person name="Benny G.L."/>
            <person name="Smith M.E."/>
            <person name="James T.Y."/>
            <person name="Grigoriev I.V."/>
        </authorList>
    </citation>
    <scope>NUCLEOTIDE SEQUENCE [LARGE SCALE GENOMIC DNA]</scope>
    <source>
        <strain evidence="5">CSF55</strain>
    </source>
</reference>